<comment type="caution">
    <text evidence="1">The sequence shown here is derived from an EMBL/GenBank/DDBJ whole genome shotgun (WGS) entry which is preliminary data.</text>
</comment>
<sequence>MNYQPQYKNSIKLCHGICRVTGAYKQRTDKCKKYFKEGLQIRLLEE</sequence>
<protein>
    <submittedName>
        <fullName evidence="1">Uncharacterized protein</fullName>
    </submittedName>
</protein>
<gene>
    <name evidence="1" type="ORF">ACJDTP_21720</name>
</gene>
<organism evidence="1 2">
    <name type="scientific">Candidatus Clostridium helianthi</name>
    <dbReference type="NCBI Taxonomy" id="3381660"/>
    <lineage>
        <taxon>Bacteria</taxon>
        <taxon>Bacillati</taxon>
        <taxon>Bacillota</taxon>
        <taxon>Clostridia</taxon>
        <taxon>Eubacteriales</taxon>
        <taxon>Clostridiaceae</taxon>
        <taxon>Clostridium</taxon>
    </lineage>
</organism>
<name>A0ABW8SAT7_9CLOT</name>
<dbReference type="Proteomes" id="UP001623600">
    <property type="component" value="Unassembled WGS sequence"/>
</dbReference>
<proteinExistence type="predicted"/>
<evidence type="ECO:0000313" key="1">
    <source>
        <dbReference type="EMBL" id="MFL0167696.1"/>
    </source>
</evidence>
<accession>A0ABW8SAT7</accession>
<dbReference type="EMBL" id="JBJIAB010000037">
    <property type="protein sequence ID" value="MFL0167696.1"/>
    <property type="molecule type" value="Genomic_DNA"/>
</dbReference>
<evidence type="ECO:0000313" key="2">
    <source>
        <dbReference type="Proteomes" id="UP001623600"/>
    </source>
</evidence>
<reference evidence="1 2" key="1">
    <citation type="submission" date="2024-11" db="EMBL/GenBank/DDBJ databases">
        <authorList>
            <person name="Heng Y.C."/>
            <person name="Lim A.C.H."/>
            <person name="Lee J.K.Y."/>
            <person name="Kittelmann S."/>
        </authorList>
    </citation>
    <scope>NUCLEOTIDE SEQUENCE [LARGE SCALE GENOMIC DNA]</scope>
    <source>
        <strain evidence="1 2">WILCCON 0112</strain>
    </source>
</reference>
<keyword evidence="2" id="KW-1185">Reference proteome</keyword>